<protein>
    <submittedName>
        <fullName evidence="1">Uncharacterized protein</fullName>
    </submittedName>
</protein>
<accession>A0A840DMD0</accession>
<evidence type="ECO:0000313" key="1">
    <source>
        <dbReference type="EMBL" id="MBB4074050.1"/>
    </source>
</evidence>
<reference evidence="1 2" key="1">
    <citation type="submission" date="2020-08" db="EMBL/GenBank/DDBJ databases">
        <title>Genomic Encyclopedia of Type Strains, Phase IV (KMG-IV): sequencing the most valuable type-strain genomes for metagenomic binning, comparative biology and taxonomic classification.</title>
        <authorList>
            <person name="Goeker M."/>
        </authorList>
    </citation>
    <scope>NUCLEOTIDE SEQUENCE [LARGE SCALE GENOMIC DNA]</scope>
    <source>
        <strain evidence="1 2">DSM 17075</strain>
    </source>
</reference>
<dbReference type="Proteomes" id="UP000559598">
    <property type="component" value="Unassembled WGS sequence"/>
</dbReference>
<dbReference type="AlphaFoldDB" id="A0A840DMD0"/>
<dbReference type="RefSeq" id="WP_183184363.1">
    <property type="nucleotide sequence ID" value="NZ_BMNP01000010.1"/>
</dbReference>
<sequence length="65" mass="7343">MKSIRIKDLEIVEQERQQSEMTEKSIALTLAQLALENKKKDAVIAQLTKTVSALNIEITKWKGGM</sequence>
<gene>
    <name evidence="1" type="ORF">GGR02_001815</name>
</gene>
<keyword evidence="2" id="KW-1185">Reference proteome</keyword>
<evidence type="ECO:0000313" key="2">
    <source>
        <dbReference type="Proteomes" id="UP000559598"/>
    </source>
</evidence>
<dbReference type="EMBL" id="JACIDE010000010">
    <property type="protein sequence ID" value="MBB4074050.1"/>
    <property type="molecule type" value="Genomic_DNA"/>
</dbReference>
<comment type="caution">
    <text evidence="1">The sequence shown here is derived from an EMBL/GenBank/DDBJ whole genome shotgun (WGS) entry which is preliminary data.</text>
</comment>
<organism evidence="1 2">
    <name type="scientific">Anoxybacteroides voinovskiense</name>
    <dbReference type="NCBI Taxonomy" id="230470"/>
    <lineage>
        <taxon>Bacteria</taxon>
        <taxon>Bacillati</taxon>
        <taxon>Bacillota</taxon>
        <taxon>Bacilli</taxon>
        <taxon>Bacillales</taxon>
        <taxon>Anoxybacillaceae</taxon>
        <taxon>Anoxybacteroides</taxon>
    </lineage>
</organism>
<name>A0A840DMD0_9BACL</name>
<proteinExistence type="predicted"/>